<comment type="caution">
    <text evidence="9">The sequence shown here is derived from an EMBL/GenBank/DDBJ whole genome shotgun (WGS) entry which is preliminary data.</text>
</comment>
<feature type="transmembrane region" description="Helical" evidence="6">
    <location>
        <begin position="46"/>
        <end position="65"/>
    </location>
</feature>
<protein>
    <submittedName>
        <fullName evidence="9">ComEC/Rec2-like protein</fullName>
    </submittedName>
</protein>
<keyword evidence="2" id="KW-1003">Cell membrane</keyword>
<dbReference type="EMBL" id="LSDT01000044">
    <property type="protein sequence ID" value="KXB90751.1"/>
    <property type="molecule type" value="Genomic_DNA"/>
</dbReference>
<dbReference type="Pfam" id="PF03772">
    <property type="entry name" value="Competence"/>
    <property type="match status" value="1"/>
</dbReference>
<feature type="transmembrane region" description="Helical" evidence="6">
    <location>
        <begin position="389"/>
        <end position="412"/>
    </location>
</feature>
<name>A0A134CEW9_9FIRM</name>
<evidence type="ECO:0000256" key="4">
    <source>
        <dbReference type="ARBA" id="ARBA00022989"/>
    </source>
</evidence>
<dbReference type="AlphaFoldDB" id="A0A134CEW9"/>
<organism evidence="9 10">
    <name type="scientific">Megasphaera hutchinsoni</name>
    <dbReference type="NCBI Taxonomy" id="1588748"/>
    <lineage>
        <taxon>Bacteria</taxon>
        <taxon>Bacillati</taxon>
        <taxon>Bacillota</taxon>
        <taxon>Negativicutes</taxon>
        <taxon>Veillonellales</taxon>
        <taxon>Veillonellaceae</taxon>
        <taxon>Megasphaera</taxon>
    </lineage>
</organism>
<reference evidence="10" key="1">
    <citation type="submission" date="2016-01" db="EMBL/GenBank/DDBJ databases">
        <authorList>
            <person name="Mitreva M."/>
            <person name="Pepin K.H."/>
            <person name="Mihindukulasuriya K.A."/>
            <person name="Fulton R."/>
            <person name="Fronick C."/>
            <person name="O'Laughlin M."/>
            <person name="Miner T."/>
            <person name="Herter B."/>
            <person name="Rosa B.A."/>
            <person name="Cordes M."/>
            <person name="Tomlinson C."/>
            <person name="Wollam A."/>
            <person name="Palsikar V.B."/>
            <person name="Mardis E.R."/>
            <person name="Wilson R.K."/>
        </authorList>
    </citation>
    <scope>NUCLEOTIDE SEQUENCE [LARGE SCALE GENOMIC DNA]</scope>
    <source>
        <strain evidence="10">KA00182</strain>
    </source>
</reference>
<evidence type="ECO:0000259" key="8">
    <source>
        <dbReference type="Pfam" id="PF13567"/>
    </source>
</evidence>
<evidence type="ECO:0000313" key="10">
    <source>
        <dbReference type="Proteomes" id="UP000070160"/>
    </source>
</evidence>
<evidence type="ECO:0000256" key="6">
    <source>
        <dbReference type="SAM" id="Phobius"/>
    </source>
</evidence>
<evidence type="ECO:0000313" key="9">
    <source>
        <dbReference type="EMBL" id="KXB90751.1"/>
    </source>
</evidence>
<evidence type="ECO:0000256" key="1">
    <source>
        <dbReference type="ARBA" id="ARBA00004651"/>
    </source>
</evidence>
<dbReference type="PATRIC" id="fig|1588748.3.peg.1135"/>
<dbReference type="Proteomes" id="UP000070160">
    <property type="component" value="Unassembled WGS sequence"/>
</dbReference>
<accession>A0A134CEW9</accession>
<comment type="subcellular location">
    <subcellularLocation>
        <location evidence="1">Cell membrane</location>
        <topology evidence="1">Multi-pass membrane protein</topology>
    </subcellularLocation>
</comment>
<evidence type="ECO:0000256" key="3">
    <source>
        <dbReference type="ARBA" id="ARBA00022692"/>
    </source>
</evidence>
<dbReference type="RefSeq" id="WP_062486012.1">
    <property type="nucleotide sequence ID" value="NZ_KQ960952.1"/>
</dbReference>
<dbReference type="STRING" id="1588748.HMPREF3182_01176"/>
<dbReference type="InterPro" id="IPR052159">
    <property type="entry name" value="Competence_DNA_uptake"/>
</dbReference>
<evidence type="ECO:0000259" key="7">
    <source>
        <dbReference type="Pfam" id="PF03772"/>
    </source>
</evidence>
<feature type="transmembrane region" description="Helical" evidence="6">
    <location>
        <begin position="310"/>
        <end position="328"/>
    </location>
</feature>
<dbReference type="NCBIfam" id="TIGR00360">
    <property type="entry name" value="ComEC_N-term"/>
    <property type="match status" value="1"/>
</dbReference>
<dbReference type="InterPro" id="IPR025405">
    <property type="entry name" value="DUF4131"/>
</dbReference>
<feature type="transmembrane region" description="Helical" evidence="6">
    <location>
        <begin position="267"/>
        <end position="290"/>
    </location>
</feature>
<keyword evidence="4 6" id="KW-1133">Transmembrane helix</keyword>
<keyword evidence="3 6" id="KW-0812">Transmembrane</keyword>
<feature type="domain" description="ComEC/Rec2-related protein" evidence="7">
    <location>
        <begin position="217"/>
        <end position="479"/>
    </location>
</feature>
<feature type="domain" description="DUF4131" evidence="8">
    <location>
        <begin position="22"/>
        <end position="174"/>
    </location>
</feature>
<sequence length="694" mass="77523">MKYVGISMALAMIAGILGTAYGFPIWGSGGVVCLGALLLGRKHLPTAQLFVCLMLIALGIGVIRIQFAESEYAQLPYYMIGKYIQVVGVVEEKKRTIITNTGEMTTYIVSLQAPYKGKIYLRIPAEPKYQIGDVLRVRGKIQALSYYQNRGSFDRYHRDKEQHIFGSMYIKKNTEVFYVATRSGWRYRMMNIRQQLYWKFQSALGTKDARVMSALLFGGEYETLPPSLVESFAITGLIHILSVSGSHMILLFTILQLIGRGIGVKGYSWFFVVATVMIIYGALSGFVAPVTRSLLMSLINVYSLVAKREYIGVHALGIAMGIMMLSSPFIVFDLGFQLSCGATAGILCFYSRMKEFFSFLPSFLCETTSLCVSAHVFIVPLLFKAFQAFPVYSLVANILVAPVLDVVIILGLSAAVISFFSLGMMHVCLAIAQPLLLLAIKGNDFLAALPYSRYWHGAWLVPDVILWYVFIGCLLFSSWRCRSVIYSLVMSCVLWHMVLWWYQPTYRVYSFDVGKDTAICVIDKDNLARLWYNKESRKTAEQVVSTIIPLLRYEGVFVLQECTLTGRETPALASLLAPYMDIGASIHQLKKGGCEMLCNPGIPYFWWDGIGLYKVPTGSCVELYRADTGNVIPPIGAGVWIVHCPVKGIPACTAWLQKAAYEGISCFSPATTGELIASYYKGKWYFQRYKGVTL</sequence>
<dbReference type="Pfam" id="PF13567">
    <property type="entry name" value="DUF4131"/>
    <property type="match status" value="1"/>
</dbReference>
<keyword evidence="10" id="KW-1185">Reference proteome</keyword>
<dbReference type="InterPro" id="IPR004477">
    <property type="entry name" value="ComEC_N"/>
</dbReference>
<proteinExistence type="predicted"/>
<dbReference type="PANTHER" id="PTHR30619:SF1">
    <property type="entry name" value="RECOMBINATION PROTEIN 2"/>
    <property type="match status" value="1"/>
</dbReference>
<keyword evidence="5 6" id="KW-0472">Membrane</keyword>
<feature type="transmembrane region" description="Helical" evidence="6">
    <location>
        <begin position="232"/>
        <end position="255"/>
    </location>
</feature>
<feature type="transmembrane region" description="Helical" evidence="6">
    <location>
        <begin position="484"/>
        <end position="502"/>
    </location>
</feature>
<gene>
    <name evidence="9" type="ORF">HMPREF3182_01176</name>
</gene>
<dbReference type="PANTHER" id="PTHR30619">
    <property type="entry name" value="DNA INTERNALIZATION/COMPETENCE PROTEIN COMEC/REC2"/>
    <property type="match status" value="1"/>
</dbReference>
<dbReference type="GO" id="GO:0005886">
    <property type="term" value="C:plasma membrane"/>
    <property type="evidence" value="ECO:0007669"/>
    <property type="project" value="UniProtKB-SubCell"/>
</dbReference>
<feature type="transmembrane region" description="Helical" evidence="6">
    <location>
        <begin position="363"/>
        <end position="383"/>
    </location>
</feature>
<evidence type="ECO:0000256" key="2">
    <source>
        <dbReference type="ARBA" id="ARBA00022475"/>
    </source>
</evidence>
<evidence type="ECO:0000256" key="5">
    <source>
        <dbReference type="ARBA" id="ARBA00023136"/>
    </source>
</evidence>
<feature type="transmembrane region" description="Helical" evidence="6">
    <location>
        <begin position="459"/>
        <end position="477"/>
    </location>
</feature>
<feature type="transmembrane region" description="Helical" evidence="6">
    <location>
        <begin position="419"/>
        <end position="439"/>
    </location>
</feature>